<protein>
    <recommendedName>
        <fullName evidence="3">Fibrinogen C-terminal domain-containing protein</fullName>
    </recommendedName>
</protein>
<feature type="coiled-coil region" evidence="1">
    <location>
        <begin position="168"/>
        <end position="202"/>
    </location>
</feature>
<evidence type="ECO:0000313" key="5">
    <source>
        <dbReference type="Proteomes" id="UP001519460"/>
    </source>
</evidence>
<evidence type="ECO:0000256" key="2">
    <source>
        <dbReference type="SAM" id="Phobius"/>
    </source>
</evidence>
<keyword evidence="2" id="KW-1133">Transmembrane helix</keyword>
<proteinExistence type="predicted"/>
<organism evidence="4 5">
    <name type="scientific">Batillaria attramentaria</name>
    <dbReference type="NCBI Taxonomy" id="370345"/>
    <lineage>
        <taxon>Eukaryota</taxon>
        <taxon>Metazoa</taxon>
        <taxon>Spiralia</taxon>
        <taxon>Lophotrochozoa</taxon>
        <taxon>Mollusca</taxon>
        <taxon>Gastropoda</taxon>
        <taxon>Caenogastropoda</taxon>
        <taxon>Sorbeoconcha</taxon>
        <taxon>Cerithioidea</taxon>
        <taxon>Batillariidae</taxon>
        <taxon>Batillaria</taxon>
    </lineage>
</organism>
<dbReference type="Gene3D" id="3.90.215.10">
    <property type="entry name" value="Gamma Fibrinogen, chain A, domain 1"/>
    <property type="match status" value="1"/>
</dbReference>
<sequence>MCVPLSSVDWCVLATVQVTGSLVNFVCVTMAAYMVATLLVAFTFVQNSVAFQWRSTFDLASGHLIRACGVQDVSLPWEYYASNGEQIIDVEWNFDRTGPFPKHEVLASYVRGTFLTNSDLPHHVTFKPNAGIQLSNMTPEQSGRYSVVVHIEKYGIVNTYTRSCRHTATCCEADAAMLRENVQELEAERAALNRSNTYLSARASLLQRLLDKRPSSCEDLQYVNSTSGLTMIYPDNETETGISVYCDQDTDGGGWARPRWNLMRIIYAVVPDLLVLTEKLERSDGDGYGDACYKAFTHEVRIAQAQKRVAKGKLVRKPSPVRKVLRKREDRRPSNILPPVCIICRKEKWMKRKGTGTRPLETLVQVPGAYLPLHRKTIKWWKKLSFHLLTLTMIQSRILYNKHRQLRNLKAKQLDGFVKSVCNEFAAAVQEDDADAEPTGAADPDATADMLRLRPGDHFPVTIPPANAEQTRKTQRGGEVC</sequence>
<comment type="caution">
    <text evidence="4">The sequence shown here is derived from an EMBL/GenBank/DDBJ whole genome shotgun (WGS) entry which is preliminary data.</text>
</comment>
<dbReference type="InterPro" id="IPR036056">
    <property type="entry name" value="Fibrinogen-like_C"/>
</dbReference>
<dbReference type="InterPro" id="IPR014716">
    <property type="entry name" value="Fibrinogen_a/b/g_C_1"/>
</dbReference>
<dbReference type="PROSITE" id="PS51406">
    <property type="entry name" value="FIBRINOGEN_C_2"/>
    <property type="match status" value="1"/>
</dbReference>
<dbReference type="AlphaFoldDB" id="A0ABD0J517"/>
<feature type="transmembrane region" description="Helical" evidence="2">
    <location>
        <begin position="22"/>
        <end position="45"/>
    </location>
</feature>
<keyword evidence="1" id="KW-0175">Coiled coil</keyword>
<keyword evidence="2" id="KW-0812">Transmembrane</keyword>
<evidence type="ECO:0000313" key="4">
    <source>
        <dbReference type="EMBL" id="KAK7460751.1"/>
    </source>
</evidence>
<reference evidence="4 5" key="1">
    <citation type="journal article" date="2023" name="Sci. Data">
        <title>Genome assembly of the Korean intertidal mud-creeper Batillaria attramentaria.</title>
        <authorList>
            <person name="Patra A.K."/>
            <person name="Ho P.T."/>
            <person name="Jun S."/>
            <person name="Lee S.J."/>
            <person name="Kim Y."/>
            <person name="Won Y.J."/>
        </authorList>
    </citation>
    <scope>NUCLEOTIDE SEQUENCE [LARGE SCALE GENOMIC DNA]</scope>
    <source>
        <strain evidence="4">Wonlab-2016</strain>
    </source>
</reference>
<gene>
    <name evidence="4" type="ORF">BaRGS_00038829</name>
</gene>
<evidence type="ECO:0000256" key="1">
    <source>
        <dbReference type="SAM" id="Coils"/>
    </source>
</evidence>
<keyword evidence="5" id="KW-1185">Reference proteome</keyword>
<accession>A0ABD0J517</accession>
<dbReference type="InterPro" id="IPR002181">
    <property type="entry name" value="Fibrinogen_a/b/g_C_dom"/>
</dbReference>
<dbReference type="SUPFAM" id="SSF56496">
    <property type="entry name" value="Fibrinogen C-terminal domain-like"/>
    <property type="match status" value="1"/>
</dbReference>
<keyword evidence="2" id="KW-0472">Membrane</keyword>
<evidence type="ECO:0000259" key="3">
    <source>
        <dbReference type="PROSITE" id="PS51406"/>
    </source>
</evidence>
<dbReference type="NCBIfam" id="NF040941">
    <property type="entry name" value="GGGWT_bact"/>
    <property type="match status" value="1"/>
</dbReference>
<feature type="domain" description="Fibrinogen C-terminal" evidence="3">
    <location>
        <begin position="208"/>
        <end position="255"/>
    </location>
</feature>
<dbReference type="Proteomes" id="UP001519460">
    <property type="component" value="Unassembled WGS sequence"/>
</dbReference>
<name>A0ABD0J517_9CAEN</name>
<dbReference type="EMBL" id="JACVVK020000646">
    <property type="protein sequence ID" value="KAK7460751.1"/>
    <property type="molecule type" value="Genomic_DNA"/>
</dbReference>